<dbReference type="InParanoid" id="A0A2N3MZC0"/>
<evidence type="ECO:0000259" key="2">
    <source>
        <dbReference type="Pfam" id="PF25000"/>
    </source>
</evidence>
<dbReference type="Proteomes" id="UP000233524">
    <property type="component" value="Unassembled WGS sequence"/>
</dbReference>
<dbReference type="Pfam" id="PF25000">
    <property type="entry name" value="DUF7779"/>
    <property type="match status" value="1"/>
</dbReference>
<dbReference type="GO" id="GO:0043531">
    <property type="term" value="F:ADP binding"/>
    <property type="evidence" value="ECO:0007669"/>
    <property type="project" value="InterPro"/>
</dbReference>
<dbReference type="OrthoDB" id="4748888at2759"/>
<dbReference type="InterPro" id="IPR027417">
    <property type="entry name" value="P-loop_NTPase"/>
</dbReference>
<sequence>MSDDGNKKRRIRSSSLSGAKALTSQELGEAVARVEKLIIVNSLLHIKLPRSGGRTRCLMVPPTRTARFFDRVDVFEDLDRVLGPVTRGTSFRSVAIHGMAGVGKSSIASTYIETRYKENIYDVCLWVQGEKSLSLRQSFTDIALRLKLPGAHPQNPDGNLILVQEWFQSTESAWLVVYDNVESTDVLMPYWPVSSKGRAIITTRNHSLALEPASEGLEVKSWDAMTGSEFLLWLLKRNIGRDLEVESDTALELSLRLGGHALVISQLASLIHKFNSSIRDFMTMYLKNPRIAHERGEFKAIWEISFESLNESCEALLGIVSFLMPDSIPQEILGGEIDRDFPDDLSYCPDDFRLFQDLGVLSDLGLIKRDIDTGTLSTHRIVQTQFKYFLKPEQRKRCFNDAVLLVADVFPAEDTKAGQLYERWDTCNRYIQHARGVRSHGGHLKRSSLDEDLHC</sequence>
<reference evidence="3 4" key="1">
    <citation type="journal article" date="2017" name="G3 (Bethesda)">
        <title>First Draft Genome Sequence of the Pathogenic Fungus Lomentospora prolificans (Formerly Scedosporium prolificans).</title>
        <authorList>
            <person name="Luo R."/>
            <person name="Zimin A."/>
            <person name="Workman R."/>
            <person name="Fan Y."/>
            <person name="Pertea G."/>
            <person name="Grossman N."/>
            <person name="Wear M.P."/>
            <person name="Jia B."/>
            <person name="Miller H."/>
            <person name="Casadevall A."/>
            <person name="Timp W."/>
            <person name="Zhang S.X."/>
            <person name="Salzberg S.L."/>
        </authorList>
    </citation>
    <scope>NUCLEOTIDE SEQUENCE [LARGE SCALE GENOMIC DNA]</scope>
    <source>
        <strain evidence="3 4">JHH-5317</strain>
    </source>
</reference>
<gene>
    <name evidence="3" type="ORF">jhhlp_008051</name>
</gene>
<dbReference type="SUPFAM" id="SSF52540">
    <property type="entry name" value="P-loop containing nucleoside triphosphate hydrolases"/>
    <property type="match status" value="1"/>
</dbReference>
<dbReference type="STRING" id="41688.A0A2N3MZC0"/>
<dbReference type="PANTHER" id="PTHR35205">
    <property type="entry name" value="NB-ARC AND TPR DOMAIN PROTEIN"/>
    <property type="match status" value="1"/>
</dbReference>
<accession>A0A2N3MZC0</accession>
<evidence type="ECO:0000313" key="4">
    <source>
        <dbReference type="Proteomes" id="UP000233524"/>
    </source>
</evidence>
<dbReference type="InterPro" id="IPR002182">
    <property type="entry name" value="NB-ARC"/>
</dbReference>
<feature type="domain" description="NB-ARC" evidence="1">
    <location>
        <begin position="77"/>
        <end position="214"/>
    </location>
</feature>
<dbReference type="InterPro" id="IPR056681">
    <property type="entry name" value="DUF7779"/>
</dbReference>
<dbReference type="Pfam" id="PF00931">
    <property type="entry name" value="NB-ARC"/>
    <property type="match status" value="1"/>
</dbReference>
<evidence type="ECO:0000259" key="1">
    <source>
        <dbReference type="Pfam" id="PF00931"/>
    </source>
</evidence>
<comment type="caution">
    <text evidence="3">The sequence shown here is derived from an EMBL/GenBank/DDBJ whole genome shotgun (WGS) entry which is preliminary data.</text>
</comment>
<dbReference type="EMBL" id="NLAX01001584">
    <property type="protein sequence ID" value="PKS05534.1"/>
    <property type="molecule type" value="Genomic_DNA"/>
</dbReference>
<evidence type="ECO:0000313" key="3">
    <source>
        <dbReference type="EMBL" id="PKS05534.1"/>
    </source>
</evidence>
<dbReference type="PANTHER" id="PTHR35205:SF1">
    <property type="entry name" value="ZU5 DOMAIN-CONTAINING PROTEIN"/>
    <property type="match status" value="1"/>
</dbReference>
<name>A0A2N3MZC0_9PEZI</name>
<dbReference type="VEuPathDB" id="FungiDB:jhhlp_008051"/>
<dbReference type="AlphaFoldDB" id="A0A2N3MZC0"/>
<proteinExistence type="predicted"/>
<protein>
    <submittedName>
        <fullName evidence="3">Uncharacterized protein</fullName>
    </submittedName>
</protein>
<dbReference type="Gene3D" id="3.40.50.300">
    <property type="entry name" value="P-loop containing nucleotide triphosphate hydrolases"/>
    <property type="match status" value="1"/>
</dbReference>
<keyword evidence="4" id="KW-1185">Reference proteome</keyword>
<organism evidence="3 4">
    <name type="scientific">Lomentospora prolificans</name>
    <dbReference type="NCBI Taxonomy" id="41688"/>
    <lineage>
        <taxon>Eukaryota</taxon>
        <taxon>Fungi</taxon>
        <taxon>Dikarya</taxon>
        <taxon>Ascomycota</taxon>
        <taxon>Pezizomycotina</taxon>
        <taxon>Sordariomycetes</taxon>
        <taxon>Hypocreomycetidae</taxon>
        <taxon>Microascales</taxon>
        <taxon>Microascaceae</taxon>
        <taxon>Lomentospora</taxon>
    </lineage>
</organism>
<feature type="domain" description="DUF7779" evidence="2">
    <location>
        <begin position="305"/>
        <end position="393"/>
    </location>
</feature>